<sequence length="87" mass="9935">MPVLSWFCVEFKTGIHSVAASGKEASQHMNSSVRGCEGSRDFTQTHMARLAEFLPPRDPRRDFLTFELTALCYQNGYIEAILMVFCW</sequence>
<comment type="caution">
    <text evidence="1">The sequence shown here is derived from an EMBL/GenBank/DDBJ whole genome shotgun (WGS) entry which is preliminary data.</text>
</comment>
<dbReference type="AlphaFoldDB" id="A0A5B7EL42"/>
<accession>A0A5B7EL42</accession>
<evidence type="ECO:0000313" key="1">
    <source>
        <dbReference type="EMBL" id="MPC33154.1"/>
    </source>
</evidence>
<dbReference type="EMBL" id="VSRR010002770">
    <property type="protein sequence ID" value="MPC33154.1"/>
    <property type="molecule type" value="Genomic_DNA"/>
</dbReference>
<dbReference type="Proteomes" id="UP000324222">
    <property type="component" value="Unassembled WGS sequence"/>
</dbReference>
<evidence type="ECO:0000313" key="2">
    <source>
        <dbReference type="Proteomes" id="UP000324222"/>
    </source>
</evidence>
<proteinExistence type="predicted"/>
<organism evidence="1 2">
    <name type="scientific">Portunus trituberculatus</name>
    <name type="common">Swimming crab</name>
    <name type="synonym">Neptunus trituberculatus</name>
    <dbReference type="NCBI Taxonomy" id="210409"/>
    <lineage>
        <taxon>Eukaryota</taxon>
        <taxon>Metazoa</taxon>
        <taxon>Ecdysozoa</taxon>
        <taxon>Arthropoda</taxon>
        <taxon>Crustacea</taxon>
        <taxon>Multicrustacea</taxon>
        <taxon>Malacostraca</taxon>
        <taxon>Eumalacostraca</taxon>
        <taxon>Eucarida</taxon>
        <taxon>Decapoda</taxon>
        <taxon>Pleocyemata</taxon>
        <taxon>Brachyura</taxon>
        <taxon>Eubrachyura</taxon>
        <taxon>Portunoidea</taxon>
        <taxon>Portunidae</taxon>
        <taxon>Portuninae</taxon>
        <taxon>Portunus</taxon>
    </lineage>
</organism>
<gene>
    <name evidence="1" type="ORF">E2C01_026497</name>
</gene>
<reference evidence="1 2" key="1">
    <citation type="submission" date="2019-05" db="EMBL/GenBank/DDBJ databases">
        <title>Another draft genome of Portunus trituberculatus and its Hox gene families provides insights of decapod evolution.</title>
        <authorList>
            <person name="Jeong J.-H."/>
            <person name="Song I."/>
            <person name="Kim S."/>
            <person name="Choi T."/>
            <person name="Kim D."/>
            <person name="Ryu S."/>
            <person name="Kim W."/>
        </authorList>
    </citation>
    <scope>NUCLEOTIDE SEQUENCE [LARGE SCALE GENOMIC DNA]</scope>
    <source>
        <tissue evidence="1">Muscle</tissue>
    </source>
</reference>
<keyword evidence="2" id="KW-1185">Reference proteome</keyword>
<name>A0A5B7EL42_PORTR</name>
<protein>
    <submittedName>
        <fullName evidence="1">Uncharacterized protein</fullName>
    </submittedName>
</protein>